<dbReference type="InterPro" id="IPR010263">
    <property type="entry name" value="T6SS_TssK"/>
</dbReference>
<dbReference type="PANTHER" id="PTHR35566:SF1">
    <property type="entry name" value="TYPE VI SECRETION SYSTEM BASEPLATE COMPONENT TSSK1"/>
    <property type="match status" value="1"/>
</dbReference>
<evidence type="ECO:0000313" key="2">
    <source>
        <dbReference type="EMBL" id="SUG16643.1"/>
    </source>
</evidence>
<reference evidence="2 3" key="1">
    <citation type="submission" date="2018-06" db="EMBL/GenBank/DDBJ databases">
        <authorList>
            <consortium name="Pathogen Informatics"/>
            <person name="Doyle S."/>
        </authorList>
    </citation>
    <scope>NUCLEOTIDE SEQUENCE [LARGE SCALE GENOMIC DNA]</scope>
    <source>
        <strain evidence="2 3">NCTC7295</strain>
    </source>
</reference>
<name>A0A379S763_SALER</name>
<evidence type="ECO:0000256" key="1">
    <source>
        <dbReference type="SAM" id="MobiDB-lite"/>
    </source>
</evidence>
<protein>
    <submittedName>
        <fullName evidence="2">Uncharacterized protein conserved in bacteria</fullName>
    </submittedName>
</protein>
<evidence type="ECO:0000313" key="3">
    <source>
        <dbReference type="Proteomes" id="UP000254124"/>
    </source>
</evidence>
<gene>
    <name evidence="2" type="ORF">NCTC7295_04360</name>
</gene>
<dbReference type="Proteomes" id="UP000254124">
    <property type="component" value="Unassembled WGS sequence"/>
</dbReference>
<dbReference type="PANTHER" id="PTHR35566">
    <property type="entry name" value="BLR3599 PROTEIN"/>
    <property type="match status" value="1"/>
</dbReference>
<accession>A0A379S763</accession>
<dbReference type="EMBL" id="UGWZ01000001">
    <property type="protein sequence ID" value="SUG16643.1"/>
    <property type="molecule type" value="Genomic_DNA"/>
</dbReference>
<feature type="region of interest" description="Disordered" evidence="1">
    <location>
        <begin position="77"/>
        <end position="98"/>
    </location>
</feature>
<dbReference type="AlphaFoldDB" id="A0A379S763"/>
<sequence length="98" mass="11092">MLSVSASPLLTTELGDLLVRLQARRRRLMAMRRESNERMADFAVADVSLFWLLNALNSAEPVLTELLQTPERHPELLYRRTGPSGRQPADLFAGARCR</sequence>
<organism evidence="2 3">
    <name type="scientific">Salmonella enterica subsp. arizonae</name>
    <dbReference type="NCBI Taxonomy" id="59203"/>
    <lineage>
        <taxon>Bacteria</taxon>
        <taxon>Pseudomonadati</taxon>
        <taxon>Pseudomonadota</taxon>
        <taxon>Gammaproteobacteria</taxon>
        <taxon>Enterobacterales</taxon>
        <taxon>Enterobacteriaceae</taxon>
        <taxon>Salmonella</taxon>
    </lineage>
</organism>
<dbReference type="Pfam" id="PF05936">
    <property type="entry name" value="T6SS_VasE"/>
    <property type="match status" value="1"/>
</dbReference>
<proteinExistence type="predicted"/>